<feature type="chain" id="PRO_5021995445" evidence="2">
    <location>
        <begin position="25"/>
        <end position="311"/>
    </location>
</feature>
<dbReference type="SUPFAM" id="SSF48403">
    <property type="entry name" value="Ankyrin repeat"/>
    <property type="match status" value="1"/>
</dbReference>
<name>A0A517MM13_9BACT</name>
<keyword evidence="4" id="KW-1185">Reference proteome</keyword>
<feature type="compositionally biased region" description="Polar residues" evidence="1">
    <location>
        <begin position="292"/>
        <end position="311"/>
    </location>
</feature>
<organism evidence="3 4">
    <name type="scientific">Roseimaritima multifibrata</name>
    <dbReference type="NCBI Taxonomy" id="1930274"/>
    <lineage>
        <taxon>Bacteria</taxon>
        <taxon>Pseudomonadati</taxon>
        <taxon>Planctomycetota</taxon>
        <taxon>Planctomycetia</taxon>
        <taxon>Pirellulales</taxon>
        <taxon>Pirellulaceae</taxon>
        <taxon>Roseimaritima</taxon>
    </lineage>
</organism>
<protein>
    <submittedName>
        <fullName evidence="3">Ankyrin repeats (3 copies)</fullName>
    </submittedName>
</protein>
<proteinExistence type="predicted"/>
<dbReference type="Gene3D" id="1.25.40.20">
    <property type="entry name" value="Ankyrin repeat-containing domain"/>
    <property type="match status" value="1"/>
</dbReference>
<gene>
    <name evidence="3" type="ORF">FF011L_47000</name>
</gene>
<evidence type="ECO:0000256" key="2">
    <source>
        <dbReference type="SAM" id="SignalP"/>
    </source>
</evidence>
<dbReference type="Proteomes" id="UP000320672">
    <property type="component" value="Chromosome"/>
</dbReference>
<evidence type="ECO:0000313" key="3">
    <source>
        <dbReference type="EMBL" id="QDS95899.1"/>
    </source>
</evidence>
<dbReference type="OrthoDB" id="275927at2"/>
<dbReference type="RefSeq" id="WP_145354121.1">
    <property type="nucleotide sequence ID" value="NZ_CP036262.1"/>
</dbReference>
<feature type="signal peptide" evidence="2">
    <location>
        <begin position="1"/>
        <end position="24"/>
    </location>
</feature>
<feature type="region of interest" description="Disordered" evidence="1">
    <location>
        <begin position="284"/>
        <end position="311"/>
    </location>
</feature>
<evidence type="ECO:0000313" key="4">
    <source>
        <dbReference type="Proteomes" id="UP000320672"/>
    </source>
</evidence>
<sequence precursor="true">MMFIRPMTLAALLYLISPAPNANAVPRDPVKSVTILYDLPYGPVYRRGAEQETEIWKTEGWTPETFFEDPDTIALCDTISDGSPEQLKKGIANAKDLNHQGTKNFTLLHWAYLDNNIIAFRLLLEAGASPDIPLTDHIFCKRLRHYLLKGDTILFTSIQDIAWQFTILAAKHTHKPNLRNAKNDTTLLTLTRARIASSVIDSVLQAVLQTGVDINARGEFHSTAAFRAITWNRADICLSLLKAGAAPDLKHPNNLTIKSVLEFEQQHLRKKGISSADKDALEKWLNAHEKTSANPDLTQPTNKGNQGESER</sequence>
<accession>A0A517MM13</accession>
<dbReference type="InterPro" id="IPR036770">
    <property type="entry name" value="Ankyrin_rpt-contain_sf"/>
</dbReference>
<reference evidence="3 4" key="1">
    <citation type="submission" date="2019-02" db="EMBL/GenBank/DDBJ databases">
        <title>Deep-cultivation of Planctomycetes and their phenomic and genomic characterization uncovers novel biology.</title>
        <authorList>
            <person name="Wiegand S."/>
            <person name="Jogler M."/>
            <person name="Boedeker C."/>
            <person name="Pinto D."/>
            <person name="Vollmers J."/>
            <person name="Rivas-Marin E."/>
            <person name="Kohn T."/>
            <person name="Peeters S.H."/>
            <person name="Heuer A."/>
            <person name="Rast P."/>
            <person name="Oberbeckmann S."/>
            <person name="Bunk B."/>
            <person name="Jeske O."/>
            <person name="Meyerdierks A."/>
            <person name="Storesund J.E."/>
            <person name="Kallscheuer N."/>
            <person name="Luecker S."/>
            <person name="Lage O.M."/>
            <person name="Pohl T."/>
            <person name="Merkel B.J."/>
            <person name="Hornburger P."/>
            <person name="Mueller R.-W."/>
            <person name="Bruemmer F."/>
            <person name="Labrenz M."/>
            <person name="Spormann A.M."/>
            <person name="Op den Camp H."/>
            <person name="Overmann J."/>
            <person name="Amann R."/>
            <person name="Jetten M.S.M."/>
            <person name="Mascher T."/>
            <person name="Medema M.H."/>
            <person name="Devos D.P."/>
            <person name="Kaster A.-K."/>
            <person name="Ovreas L."/>
            <person name="Rohde M."/>
            <person name="Galperin M.Y."/>
            <person name="Jogler C."/>
        </authorList>
    </citation>
    <scope>NUCLEOTIDE SEQUENCE [LARGE SCALE GENOMIC DNA]</scope>
    <source>
        <strain evidence="3 4">FF011L</strain>
    </source>
</reference>
<dbReference type="InterPro" id="IPR002110">
    <property type="entry name" value="Ankyrin_rpt"/>
</dbReference>
<dbReference type="SMART" id="SM00248">
    <property type="entry name" value="ANK"/>
    <property type="match status" value="2"/>
</dbReference>
<dbReference type="EMBL" id="CP036262">
    <property type="protein sequence ID" value="QDS95899.1"/>
    <property type="molecule type" value="Genomic_DNA"/>
</dbReference>
<dbReference type="KEGG" id="rml:FF011L_47000"/>
<keyword evidence="2" id="KW-0732">Signal</keyword>
<dbReference type="AlphaFoldDB" id="A0A517MM13"/>
<dbReference type="Pfam" id="PF00023">
    <property type="entry name" value="Ank"/>
    <property type="match status" value="1"/>
</dbReference>
<evidence type="ECO:0000256" key="1">
    <source>
        <dbReference type="SAM" id="MobiDB-lite"/>
    </source>
</evidence>